<name>A0A8T8WCF3_9EURY</name>
<evidence type="ECO:0000259" key="2">
    <source>
        <dbReference type="Pfam" id="PF00884"/>
    </source>
</evidence>
<dbReference type="Gene3D" id="3.40.720.10">
    <property type="entry name" value="Alkaline Phosphatase, subunit A"/>
    <property type="match status" value="1"/>
</dbReference>
<dbReference type="AlphaFoldDB" id="A0A8T8WCF3"/>
<accession>A0A8T8WCF3</accession>
<feature type="domain" description="Sulfatase N-terminal" evidence="2">
    <location>
        <begin position="92"/>
        <end position="279"/>
    </location>
</feature>
<evidence type="ECO:0000313" key="4">
    <source>
        <dbReference type="Proteomes" id="UP000826254"/>
    </source>
</evidence>
<keyword evidence="3" id="KW-0378">Hydrolase</keyword>
<dbReference type="GeneID" id="67179430"/>
<dbReference type="InterPro" id="IPR017850">
    <property type="entry name" value="Alkaline_phosphatase_core_sf"/>
</dbReference>
<proteinExistence type="predicted"/>
<dbReference type="Pfam" id="PF00884">
    <property type="entry name" value="Sulfatase"/>
    <property type="match status" value="1"/>
</dbReference>
<dbReference type="GO" id="GO:0016787">
    <property type="term" value="F:hydrolase activity"/>
    <property type="evidence" value="ECO:0007669"/>
    <property type="project" value="UniProtKB-KW"/>
</dbReference>
<gene>
    <name evidence="3" type="ORF">K6T50_14770</name>
</gene>
<dbReference type="SUPFAM" id="SSF53649">
    <property type="entry name" value="Alkaline phosphatase-like"/>
    <property type="match status" value="1"/>
</dbReference>
<reference evidence="3 4" key="1">
    <citation type="journal article" date="2021" name="Int. J. Syst. Evol. Microbiol.">
        <title>Halobaculum halophilum sp. nov. and Halobaculum salinum sp. nov., isolated from salt lake and saline soil.</title>
        <authorList>
            <person name="Cui H.L."/>
            <person name="Shi X.W."/>
            <person name="Yin X.M."/>
            <person name="Yang X.Y."/>
            <person name="Hou J."/>
            <person name="Zhu L."/>
        </authorList>
    </citation>
    <scope>NUCLEOTIDE SEQUENCE [LARGE SCALE GENOMIC DNA]</scope>
    <source>
        <strain evidence="3 4">NBRC 109044</strain>
    </source>
</reference>
<organism evidence="3 4">
    <name type="scientific">Halobaculum magnesiiphilum</name>
    <dbReference type="NCBI Taxonomy" id="1017351"/>
    <lineage>
        <taxon>Archaea</taxon>
        <taxon>Methanobacteriati</taxon>
        <taxon>Methanobacteriota</taxon>
        <taxon>Stenosarchaea group</taxon>
        <taxon>Halobacteria</taxon>
        <taxon>Halobacteriales</taxon>
        <taxon>Haloferacaceae</taxon>
        <taxon>Halobaculum</taxon>
    </lineage>
</organism>
<sequence>MTFREWSRDAVSHVREDGLAEGGQRAAREFYRGLFRQTGRRVNYGRRIYDHDWDMLVVLDACRADLMAEVADEYPFTSTQSGYSCASSSGEWHVKNFGDEYAAEKADTALVSANPYTDMHIDGDDFHLLDEVWRDAFDSDVGTVLADRVTDRAITAHREHPPDRLVVHYMQPHYPFVPEQFSDDGGGMALGYDHTPWDTVWDRLRKGDITKERAWEGYRENLRYVLDHVRTLLGNVDAERVIITADHGNLLGEYGLYAHPQYVPIPALKRVPWIVTSATDDGDHQPEEREPTETDLDEQLEALGYK</sequence>
<dbReference type="InterPro" id="IPR000917">
    <property type="entry name" value="Sulfatase_N"/>
</dbReference>
<evidence type="ECO:0000313" key="3">
    <source>
        <dbReference type="EMBL" id="QZP37518.1"/>
    </source>
</evidence>
<keyword evidence="4" id="KW-1185">Reference proteome</keyword>
<dbReference type="EMBL" id="CP081958">
    <property type="protein sequence ID" value="QZP37518.1"/>
    <property type="molecule type" value="Genomic_DNA"/>
</dbReference>
<protein>
    <submittedName>
        <fullName evidence="3">Sulfatase-like hydrolase/transferase</fullName>
    </submittedName>
</protein>
<dbReference type="KEGG" id="hmp:K6T50_14770"/>
<dbReference type="RefSeq" id="WP_222607327.1">
    <property type="nucleotide sequence ID" value="NZ_CP081958.1"/>
</dbReference>
<feature type="compositionally biased region" description="Basic and acidic residues" evidence="1">
    <location>
        <begin position="281"/>
        <end position="292"/>
    </location>
</feature>
<feature type="region of interest" description="Disordered" evidence="1">
    <location>
        <begin position="278"/>
        <end position="306"/>
    </location>
</feature>
<dbReference type="Proteomes" id="UP000826254">
    <property type="component" value="Chromosome"/>
</dbReference>
<evidence type="ECO:0000256" key="1">
    <source>
        <dbReference type="SAM" id="MobiDB-lite"/>
    </source>
</evidence>